<dbReference type="EC" id="2.3.1.234" evidence="8"/>
<evidence type="ECO:0000256" key="6">
    <source>
        <dbReference type="ARBA" id="ARBA00023315"/>
    </source>
</evidence>
<dbReference type="HAMAP" id="MF_01445">
    <property type="entry name" value="TsaD"/>
    <property type="match status" value="1"/>
</dbReference>
<comment type="subcellular location">
    <subcellularLocation>
        <location evidence="8">Cytoplasm</location>
    </subcellularLocation>
</comment>
<dbReference type="InterPro" id="IPR043129">
    <property type="entry name" value="ATPase_NBD"/>
</dbReference>
<comment type="caution">
    <text evidence="10">The sequence shown here is derived from an EMBL/GenBank/DDBJ whole genome shotgun (WGS) entry which is preliminary data.</text>
</comment>
<dbReference type="InterPro" id="IPR022450">
    <property type="entry name" value="TsaD"/>
</dbReference>
<comment type="similarity">
    <text evidence="8">Belongs to the KAE1 / TsaD family.</text>
</comment>
<dbReference type="SUPFAM" id="SSF53067">
    <property type="entry name" value="Actin-like ATPase domain"/>
    <property type="match status" value="2"/>
</dbReference>
<dbReference type="PRINTS" id="PR00789">
    <property type="entry name" value="OSIALOPTASE"/>
</dbReference>
<dbReference type="EMBL" id="MNUO01000121">
    <property type="protein sequence ID" value="OIN95935.1"/>
    <property type="molecule type" value="Genomic_DNA"/>
</dbReference>
<dbReference type="STRING" id="1817893.AUJ66_07935"/>
<sequence>MIILGIETSCDETAVAIVEDGKRILANGVSSQVKFHSKYGGVIPELASRKQIELINPILEEVRRRARIKWTRIDVLAVTSNPGLIGSLLVGISTAKAFAYLFHLPLYEVDHVEAHLYANFLDNLSRASSATTTPLELGRRARKQGGDTLEMPFIGLVVSGGHTSLFLVKGHKDIELLGKTRDDAAGEAFDKVAKLLGLPYPGGPQIEKLAKRGNPDKIKFPRPYLHGSYDFSFSGLKTAVVYYIRDKILDFRTRINKADIAASFQEAVVQTLVYKTIKTAREKAINRIVLGGGVIANKRLRSFFRSEAGKYGMKLSVPPIKFCLDNAAMVAARAYYSKKVSG</sequence>
<keyword evidence="2 8" id="KW-0808">Transferase</keyword>
<feature type="binding site" evidence="8">
    <location>
        <position position="325"/>
    </location>
    <ligand>
        <name>Fe cation</name>
        <dbReference type="ChEBI" id="CHEBI:24875"/>
    </ligand>
</feature>
<evidence type="ECO:0000256" key="8">
    <source>
        <dbReference type="HAMAP-Rule" id="MF_01445"/>
    </source>
</evidence>
<keyword evidence="3 8" id="KW-0819">tRNA processing</keyword>
<dbReference type="Gene3D" id="3.30.420.40">
    <property type="match status" value="2"/>
</dbReference>
<dbReference type="Pfam" id="PF00814">
    <property type="entry name" value="TsaD"/>
    <property type="match status" value="2"/>
</dbReference>
<dbReference type="NCBIfam" id="TIGR03723">
    <property type="entry name" value="T6A_TsaD_YgjD"/>
    <property type="match status" value="1"/>
</dbReference>
<evidence type="ECO:0000313" key="10">
    <source>
        <dbReference type="EMBL" id="OIN95935.1"/>
    </source>
</evidence>
<dbReference type="GO" id="GO:0061711">
    <property type="term" value="F:tRNA N(6)-L-threonylcarbamoyladenine synthase activity"/>
    <property type="evidence" value="ECO:0007669"/>
    <property type="project" value="UniProtKB-EC"/>
</dbReference>
<evidence type="ECO:0000256" key="4">
    <source>
        <dbReference type="ARBA" id="ARBA00022723"/>
    </source>
</evidence>
<protein>
    <recommendedName>
        <fullName evidence="8">tRNA N6-adenosine threonylcarbamoyltransferase</fullName>
        <ecNumber evidence="8">2.3.1.234</ecNumber>
    </recommendedName>
    <alternativeName>
        <fullName evidence="8">N6-L-threonylcarbamoyladenine synthase</fullName>
        <shortName evidence="8">t(6)A synthase</shortName>
    </alternativeName>
    <alternativeName>
        <fullName evidence="8">t(6)A37 threonylcarbamoyladenosine biosynthesis protein TsaD</fullName>
    </alternativeName>
    <alternativeName>
        <fullName evidence="8">tRNA threonylcarbamoyladenosine biosynthesis protein TsaD</fullName>
    </alternativeName>
</protein>
<gene>
    <name evidence="8" type="primary">tsaD</name>
    <name evidence="10" type="ORF">AUJ66_07935</name>
</gene>
<dbReference type="PROSITE" id="PS01016">
    <property type="entry name" value="GLYCOPROTEASE"/>
    <property type="match status" value="1"/>
</dbReference>
<dbReference type="GO" id="GO:0005737">
    <property type="term" value="C:cytoplasm"/>
    <property type="evidence" value="ECO:0007669"/>
    <property type="project" value="UniProtKB-SubCell"/>
</dbReference>
<dbReference type="InterPro" id="IPR000905">
    <property type="entry name" value="Gcp-like_dom"/>
</dbReference>
<evidence type="ECO:0000256" key="3">
    <source>
        <dbReference type="ARBA" id="ARBA00022694"/>
    </source>
</evidence>
<dbReference type="AlphaFoldDB" id="A0A1J4S9D9"/>
<dbReference type="InterPro" id="IPR017860">
    <property type="entry name" value="Peptidase_M22_CS"/>
</dbReference>
<dbReference type="GO" id="GO:0002949">
    <property type="term" value="P:tRNA threonylcarbamoyladenosine modification"/>
    <property type="evidence" value="ECO:0007669"/>
    <property type="project" value="UniProtKB-UniRule"/>
</dbReference>
<feature type="binding site" evidence="8">
    <location>
        <position position="297"/>
    </location>
    <ligand>
        <name>substrate</name>
    </ligand>
</feature>
<feature type="binding site" evidence="8">
    <location>
        <position position="207"/>
    </location>
    <ligand>
        <name>substrate</name>
    </ligand>
</feature>
<evidence type="ECO:0000313" key="11">
    <source>
        <dbReference type="Proteomes" id="UP000182278"/>
    </source>
</evidence>
<keyword evidence="4 8" id="KW-0479">Metal-binding</keyword>
<feature type="binding site" evidence="8">
    <location>
        <position position="190"/>
    </location>
    <ligand>
        <name>substrate</name>
    </ligand>
</feature>
<name>A0A1J4S9D9_9BACT</name>
<feature type="binding site" evidence="8">
    <location>
        <position position="115"/>
    </location>
    <ligand>
        <name>Fe cation</name>
        <dbReference type="ChEBI" id="CHEBI:24875"/>
    </ligand>
</feature>
<keyword evidence="6 8" id="KW-0012">Acyltransferase</keyword>
<feature type="binding site" evidence="8">
    <location>
        <begin position="157"/>
        <end position="161"/>
    </location>
    <ligand>
        <name>substrate</name>
    </ligand>
</feature>
<evidence type="ECO:0000256" key="7">
    <source>
        <dbReference type="ARBA" id="ARBA00048117"/>
    </source>
</evidence>
<comment type="catalytic activity">
    <reaction evidence="7 8">
        <text>L-threonylcarbamoyladenylate + adenosine(37) in tRNA = N(6)-L-threonylcarbamoyladenosine(37) in tRNA + AMP + H(+)</text>
        <dbReference type="Rhea" id="RHEA:37059"/>
        <dbReference type="Rhea" id="RHEA-COMP:10162"/>
        <dbReference type="Rhea" id="RHEA-COMP:10163"/>
        <dbReference type="ChEBI" id="CHEBI:15378"/>
        <dbReference type="ChEBI" id="CHEBI:73682"/>
        <dbReference type="ChEBI" id="CHEBI:74411"/>
        <dbReference type="ChEBI" id="CHEBI:74418"/>
        <dbReference type="ChEBI" id="CHEBI:456215"/>
        <dbReference type="EC" id="2.3.1.234"/>
    </reaction>
</comment>
<comment type="function">
    <text evidence="8">Required for the formation of a threonylcarbamoyl group on adenosine at position 37 (t(6)A37) in tRNAs that read codons beginning with adenine. Is involved in the transfer of the threonylcarbamoyl moiety of threonylcarbamoyl-AMP (TC-AMP) to the N6 group of A37, together with TsaE and TsaB. TsaD likely plays a direct catalytic role in this reaction.</text>
</comment>
<dbReference type="PANTHER" id="PTHR11735:SF6">
    <property type="entry name" value="TRNA N6-ADENOSINE THREONYLCARBAMOYLTRANSFERASE, MITOCHONDRIAL"/>
    <property type="match status" value="1"/>
</dbReference>
<evidence type="ECO:0000256" key="2">
    <source>
        <dbReference type="ARBA" id="ARBA00022679"/>
    </source>
</evidence>
<accession>A0A1J4S9D9</accession>
<evidence type="ECO:0000259" key="9">
    <source>
        <dbReference type="Pfam" id="PF00814"/>
    </source>
</evidence>
<dbReference type="PANTHER" id="PTHR11735">
    <property type="entry name" value="TRNA N6-ADENOSINE THREONYLCARBAMOYLTRANSFERASE"/>
    <property type="match status" value="1"/>
</dbReference>
<dbReference type="FunFam" id="3.30.420.40:FF:000040">
    <property type="entry name" value="tRNA N6-adenosine threonylcarbamoyltransferase"/>
    <property type="match status" value="1"/>
</dbReference>
<feature type="binding site" evidence="8">
    <location>
        <position position="111"/>
    </location>
    <ligand>
        <name>Fe cation</name>
        <dbReference type="ChEBI" id="CHEBI:24875"/>
    </ligand>
</feature>
<dbReference type="GO" id="GO:0005506">
    <property type="term" value="F:iron ion binding"/>
    <property type="evidence" value="ECO:0007669"/>
    <property type="project" value="UniProtKB-UniRule"/>
</dbReference>
<evidence type="ECO:0000256" key="5">
    <source>
        <dbReference type="ARBA" id="ARBA00023004"/>
    </source>
</evidence>
<keyword evidence="5 8" id="KW-0408">Iron</keyword>
<comment type="cofactor">
    <cofactor evidence="8">
        <name>Fe(2+)</name>
        <dbReference type="ChEBI" id="CHEBI:29033"/>
    </cofactor>
    <text evidence="8">Binds 1 Fe(2+) ion per subunit.</text>
</comment>
<keyword evidence="1 8" id="KW-0963">Cytoplasm</keyword>
<feature type="binding site" evidence="8">
    <location>
        <position position="203"/>
    </location>
    <ligand>
        <name>substrate</name>
    </ligand>
</feature>
<organism evidence="10 11">
    <name type="scientific">Candidatus Desantisbacteria bacterium CG1_02_38_46</name>
    <dbReference type="NCBI Taxonomy" id="1817893"/>
    <lineage>
        <taxon>Bacteria</taxon>
        <taxon>Candidatus Desantisiibacteriota</taxon>
    </lineage>
</organism>
<dbReference type="FunFam" id="3.30.420.40:FF:000012">
    <property type="entry name" value="tRNA N6-adenosine threonylcarbamoyltransferase"/>
    <property type="match status" value="1"/>
</dbReference>
<dbReference type="CDD" id="cd24133">
    <property type="entry name" value="ASKHA_NBD_TsaD_bac"/>
    <property type="match status" value="1"/>
</dbReference>
<evidence type="ECO:0000256" key="1">
    <source>
        <dbReference type="ARBA" id="ARBA00022490"/>
    </source>
</evidence>
<dbReference type="InterPro" id="IPR017861">
    <property type="entry name" value="KAE1/TsaD"/>
</dbReference>
<proteinExistence type="inferred from homology"/>
<feature type="domain" description="Gcp-like" evidence="9">
    <location>
        <begin position="24"/>
        <end position="123"/>
    </location>
</feature>
<reference evidence="10 11" key="1">
    <citation type="journal article" date="2016" name="Environ. Microbiol.">
        <title>Genomic resolution of a cold subsurface aquifer community provides metabolic insights for novel microbes adapted to high CO concentrations.</title>
        <authorList>
            <person name="Probst A.J."/>
            <person name="Castelle C.J."/>
            <person name="Singh A."/>
            <person name="Brown C.T."/>
            <person name="Anantharaman K."/>
            <person name="Sharon I."/>
            <person name="Hug L.A."/>
            <person name="Burstein D."/>
            <person name="Emerson J.B."/>
            <person name="Thomas B.C."/>
            <person name="Banfield J.F."/>
        </authorList>
    </citation>
    <scope>NUCLEOTIDE SEQUENCE [LARGE SCALE GENOMIC DNA]</scope>
    <source>
        <strain evidence="10">CG1_02_38_46</strain>
    </source>
</reference>
<dbReference type="Proteomes" id="UP000182278">
    <property type="component" value="Unassembled WGS sequence"/>
</dbReference>
<feature type="domain" description="Gcp-like" evidence="9">
    <location>
        <begin position="148"/>
        <end position="331"/>
    </location>
</feature>